<protein>
    <submittedName>
        <fullName evidence="3">Uncharacterized protein</fullName>
    </submittedName>
</protein>
<organism evidence="3">
    <name type="scientific">Sesamum radiatum</name>
    <name type="common">Black benniseed</name>
    <dbReference type="NCBI Taxonomy" id="300843"/>
    <lineage>
        <taxon>Eukaryota</taxon>
        <taxon>Viridiplantae</taxon>
        <taxon>Streptophyta</taxon>
        <taxon>Embryophyta</taxon>
        <taxon>Tracheophyta</taxon>
        <taxon>Spermatophyta</taxon>
        <taxon>Magnoliopsida</taxon>
        <taxon>eudicotyledons</taxon>
        <taxon>Gunneridae</taxon>
        <taxon>Pentapetalae</taxon>
        <taxon>asterids</taxon>
        <taxon>lamiids</taxon>
        <taxon>Lamiales</taxon>
        <taxon>Pedaliaceae</taxon>
        <taxon>Sesamum</taxon>
    </lineage>
</organism>
<sequence>MASCKKCMMMALMLVAIIMATLTGAFAQGEFGLAPAPSPDAGAGYSVPVSAAVVASSVLLSLLALMKN</sequence>
<name>A0AAW2VIG5_SESRA</name>
<dbReference type="PANTHER" id="PTHR33659:SF11">
    <property type="entry name" value="TRANSMEMBRANE PROTEIN"/>
    <property type="match status" value="1"/>
</dbReference>
<accession>A0AAW2VIG5</accession>
<keyword evidence="2" id="KW-0732">Signal</keyword>
<dbReference type="PANTHER" id="PTHR33659">
    <property type="entry name" value="PROTEIN, PUTATIVE-RELATED-RELATED"/>
    <property type="match status" value="1"/>
</dbReference>
<evidence type="ECO:0000256" key="2">
    <source>
        <dbReference type="SAM" id="SignalP"/>
    </source>
</evidence>
<feature type="signal peptide" evidence="2">
    <location>
        <begin position="1"/>
        <end position="27"/>
    </location>
</feature>
<gene>
    <name evidence="3" type="ORF">Sradi_0554200</name>
</gene>
<evidence type="ECO:0000256" key="1">
    <source>
        <dbReference type="SAM" id="Phobius"/>
    </source>
</evidence>
<keyword evidence="1" id="KW-0812">Transmembrane</keyword>
<feature type="chain" id="PRO_5043486824" evidence="2">
    <location>
        <begin position="28"/>
        <end position="68"/>
    </location>
</feature>
<feature type="transmembrane region" description="Helical" evidence="1">
    <location>
        <begin position="43"/>
        <end position="65"/>
    </location>
</feature>
<dbReference type="EMBL" id="JACGWJ010000003">
    <property type="protein sequence ID" value="KAL0429282.1"/>
    <property type="molecule type" value="Genomic_DNA"/>
</dbReference>
<keyword evidence="1" id="KW-1133">Transmembrane helix</keyword>
<evidence type="ECO:0000313" key="3">
    <source>
        <dbReference type="EMBL" id="KAL0429282.1"/>
    </source>
</evidence>
<comment type="caution">
    <text evidence="3">The sequence shown here is derived from an EMBL/GenBank/DDBJ whole genome shotgun (WGS) entry which is preliminary data.</text>
</comment>
<reference evidence="3" key="2">
    <citation type="journal article" date="2024" name="Plant">
        <title>Genomic evolution and insights into agronomic trait innovations of Sesamum species.</title>
        <authorList>
            <person name="Miao H."/>
            <person name="Wang L."/>
            <person name="Qu L."/>
            <person name="Liu H."/>
            <person name="Sun Y."/>
            <person name="Le M."/>
            <person name="Wang Q."/>
            <person name="Wei S."/>
            <person name="Zheng Y."/>
            <person name="Lin W."/>
            <person name="Duan Y."/>
            <person name="Cao H."/>
            <person name="Xiong S."/>
            <person name="Wang X."/>
            <person name="Wei L."/>
            <person name="Li C."/>
            <person name="Ma Q."/>
            <person name="Ju M."/>
            <person name="Zhao R."/>
            <person name="Li G."/>
            <person name="Mu C."/>
            <person name="Tian Q."/>
            <person name="Mei H."/>
            <person name="Zhang T."/>
            <person name="Gao T."/>
            <person name="Zhang H."/>
        </authorList>
    </citation>
    <scope>NUCLEOTIDE SEQUENCE</scope>
    <source>
        <strain evidence="3">G02</strain>
    </source>
</reference>
<keyword evidence="1" id="KW-0472">Membrane</keyword>
<proteinExistence type="predicted"/>
<dbReference type="AlphaFoldDB" id="A0AAW2VIG5"/>
<reference evidence="3" key="1">
    <citation type="submission" date="2020-06" db="EMBL/GenBank/DDBJ databases">
        <authorList>
            <person name="Li T."/>
            <person name="Hu X."/>
            <person name="Zhang T."/>
            <person name="Song X."/>
            <person name="Zhang H."/>
            <person name="Dai N."/>
            <person name="Sheng W."/>
            <person name="Hou X."/>
            <person name="Wei L."/>
        </authorList>
    </citation>
    <scope>NUCLEOTIDE SEQUENCE</scope>
    <source>
        <strain evidence="3">G02</strain>
        <tissue evidence="3">Leaf</tissue>
    </source>
</reference>